<dbReference type="AlphaFoldDB" id="A0A8G2FXZ6"/>
<evidence type="ECO:0000256" key="4">
    <source>
        <dbReference type="ARBA" id="ARBA00023239"/>
    </source>
</evidence>
<comment type="cofactor">
    <cofactor evidence="1">
        <name>a divalent metal cation</name>
        <dbReference type="ChEBI" id="CHEBI:60240"/>
    </cofactor>
</comment>
<comment type="caution">
    <text evidence="7">The sequence shown here is derived from an EMBL/GenBank/DDBJ whole genome shotgun (WGS) entry which is preliminary data.</text>
</comment>
<dbReference type="InterPro" id="IPR029017">
    <property type="entry name" value="Enolase-like_N"/>
</dbReference>
<evidence type="ECO:0000256" key="5">
    <source>
        <dbReference type="ARBA" id="ARBA00029491"/>
    </source>
</evidence>
<dbReference type="RefSeq" id="WP_084273175.1">
    <property type="nucleotide sequence ID" value="NZ_FWYE01000004.1"/>
</dbReference>
<dbReference type="GO" id="GO:0016854">
    <property type="term" value="F:racemase and epimerase activity"/>
    <property type="evidence" value="ECO:0007669"/>
    <property type="project" value="UniProtKB-ARBA"/>
</dbReference>
<dbReference type="Gene3D" id="3.30.390.10">
    <property type="entry name" value="Enolase-like, N-terminal domain"/>
    <property type="match status" value="1"/>
</dbReference>
<dbReference type="SFLD" id="SFLDG00180">
    <property type="entry name" value="muconate_cycloisomerase"/>
    <property type="match status" value="1"/>
</dbReference>
<dbReference type="InterPro" id="IPR029065">
    <property type="entry name" value="Enolase_C-like"/>
</dbReference>
<dbReference type="InterPro" id="IPR036849">
    <property type="entry name" value="Enolase-like_C_sf"/>
</dbReference>
<dbReference type="Pfam" id="PF02746">
    <property type="entry name" value="MR_MLE_N"/>
    <property type="match status" value="1"/>
</dbReference>
<dbReference type="PANTHER" id="PTHR48073">
    <property type="entry name" value="O-SUCCINYLBENZOATE SYNTHASE-RELATED"/>
    <property type="match status" value="1"/>
</dbReference>
<dbReference type="UniPathway" id="UPA00079"/>
<evidence type="ECO:0000256" key="3">
    <source>
        <dbReference type="ARBA" id="ARBA00022842"/>
    </source>
</evidence>
<dbReference type="GO" id="GO:0046872">
    <property type="term" value="F:metal ion binding"/>
    <property type="evidence" value="ECO:0007669"/>
    <property type="project" value="UniProtKB-KW"/>
</dbReference>
<evidence type="ECO:0000259" key="6">
    <source>
        <dbReference type="SMART" id="SM00922"/>
    </source>
</evidence>
<evidence type="ECO:0000256" key="2">
    <source>
        <dbReference type="ARBA" id="ARBA00022723"/>
    </source>
</evidence>
<dbReference type="InterPro" id="IPR013341">
    <property type="entry name" value="Mandelate_racemase_N_dom"/>
</dbReference>
<accession>A0A8G2FXZ6</accession>
<dbReference type="GO" id="GO:0043748">
    <property type="term" value="F:O-succinylbenzoate synthase activity"/>
    <property type="evidence" value="ECO:0007669"/>
    <property type="project" value="UniProtKB-EC"/>
</dbReference>
<dbReference type="NCBIfam" id="TIGR01928">
    <property type="entry name" value="menC_lowGC_arch"/>
    <property type="match status" value="1"/>
</dbReference>
<proteinExistence type="predicted"/>
<dbReference type="UniPathway" id="UPA01057">
    <property type="reaction ID" value="UER00165"/>
</dbReference>
<feature type="domain" description="Mandelate racemase/muconate lactonizing enzyme C-terminal" evidence="6">
    <location>
        <begin position="136"/>
        <end position="228"/>
    </location>
</feature>
<dbReference type="InterPro" id="IPR010197">
    <property type="entry name" value="OSBS/NAAAR"/>
</dbReference>
<keyword evidence="3" id="KW-0460">Magnesium</keyword>
<keyword evidence="4" id="KW-0456">Lyase</keyword>
<dbReference type="GO" id="GO:0009234">
    <property type="term" value="P:menaquinone biosynthetic process"/>
    <property type="evidence" value="ECO:0007669"/>
    <property type="project" value="UniProtKB-UniPathway"/>
</dbReference>
<dbReference type="Pfam" id="PF13378">
    <property type="entry name" value="MR_MLE_C"/>
    <property type="match status" value="1"/>
</dbReference>
<dbReference type="InterPro" id="IPR013342">
    <property type="entry name" value="Mandelate_racemase_C"/>
</dbReference>
<dbReference type="Proteomes" id="UP000192315">
    <property type="component" value="Unassembled WGS sequence"/>
</dbReference>
<dbReference type="SUPFAM" id="SSF51604">
    <property type="entry name" value="Enolase C-terminal domain-like"/>
    <property type="match status" value="1"/>
</dbReference>
<dbReference type="SFLD" id="SFLDS00001">
    <property type="entry name" value="Enolase"/>
    <property type="match status" value="1"/>
</dbReference>
<dbReference type="EC" id="4.2.1.113" evidence="5"/>
<evidence type="ECO:0000256" key="1">
    <source>
        <dbReference type="ARBA" id="ARBA00001968"/>
    </source>
</evidence>
<protein>
    <recommendedName>
        <fullName evidence="5">o-succinylbenzoate synthase</fullName>
        <ecNumber evidence="5">4.2.1.113</ecNumber>
    </recommendedName>
</protein>
<keyword evidence="2" id="KW-0479">Metal-binding</keyword>
<dbReference type="Gene3D" id="3.20.20.120">
    <property type="entry name" value="Enolase-like C-terminal domain"/>
    <property type="match status" value="1"/>
</dbReference>
<name>A0A8G2FXZ6_PICTO</name>
<dbReference type="CDD" id="cd03317">
    <property type="entry name" value="NAAAR"/>
    <property type="match status" value="1"/>
</dbReference>
<dbReference type="PANTHER" id="PTHR48073:SF5">
    <property type="entry name" value="O-SUCCINYLBENZOATE SYNTHASE"/>
    <property type="match status" value="1"/>
</dbReference>
<dbReference type="SUPFAM" id="SSF54826">
    <property type="entry name" value="Enolase N-terminal domain-like"/>
    <property type="match status" value="1"/>
</dbReference>
<organism evidence="7 8">
    <name type="scientific">Picrophilus torridus (strain ATCC 700027 / DSM 9790 / JCM 10055 / NBRC 100828 / KAW 2/3)</name>
    <dbReference type="NCBI Taxonomy" id="1122961"/>
    <lineage>
        <taxon>Archaea</taxon>
        <taxon>Methanobacteriati</taxon>
        <taxon>Thermoplasmatota</taxon>
        <taxon>Thermoplasmata</taxon>
        <taxon>Thermoplasmatales</taxon>
        <taxon>Picrophilaceae</taxon>
        <taxon>Picrophilus</taxon>
    </lineage>
</organism>
<reference evidence="7 8" key="1">
    <citation type="submission" date="2017-04" db="EMBL/GenBank/DDBJ databases">
        <authorList>
            <person name="Varghese N."/>
            <person name="Submissions S."/>
        </authorList>
    </citation>
    <scope>NUCLEOTIDE SEQUENCE [LARGE SCALE GENOMIC DNA]</scope>
    <source>
        <strain evidence="7 8">DSM 9789</strain>
    </source>
</reference>
<dbReference type="EMBL" id="FWYE01000004">
    <property type="protein sequence ID" value="SMD31488.1"/>
    <property type="molecule type" value="Genomic_DNA"/>
</dbReference>
<sequence>MEISYYIVRMPLKNPFTTSFGTDIYRESIIFRLSENGITAYSECVSDHDPFYSYEDNTTAMHIISEYLIKSLKNLPEPEEFLKSVSYIKGHNMAKAALEMLLYDYHARLNKKSLADYLGQNRGYAIPGISIGIDKIDKMLERIDEAVKMGYNRIKVKIKKGLENEILKSIRDVYPDISLSADANSDYTFNDIELLKSLDRYNLVYIEQPLCYDDLIYHSKLSREISTPICLDESITSSKRAEKAFEIGACSVINIKPGRVSGLTESIKIARIAMENNGHAWVGGMLETGIGRAYNMALAANNLIDYPGDTSPNARYYSEDLVKNPFTMDNGIISIDLKRPGTGIDVDSNALKKYTIDSGKFEI</sequence>
<gene>
    <name evidence="7" type="ORF">SAMN02745355_1433</name>
</gene>
<evidence type="ECO:0000313" key="7">
    <source>
        <dbReference type="EMBL" id="SMD31488.1"/>
    </source>
</evidence>
<evidence type="ECO:0000313" key="8">
    <source>
        <dbReference type="Proteomes" id="UP000192315"/>
    </source>
</evidence>
<dbReference type="SFLD" id="SFLDF00009">
    <property type="entry name" value="o-succinylbenzoate_synthase"/>
    <property type="match status" value="1"/>
</dbReference>
<dbReference type="SMART" id="SM00922">
    <property type="entry name" value="MR_MLE"/>
    <property type="match status" value="1"/>
</dbReference>
<keyword evidence="8" id="KW-1185">Reference proteome</keyword>